<dbReference type="Pfam" id="PF00111">
    <property type="entry name" value="Fer2"/>
    <property type="match status" value="1"/>
</dbReference>
<protein>
    <submittedName>
        <fullName evidence="10">2Fe-2S iron-sulfur cluster binding domain-containing protein</fullName>
    </submittedName>
</protein>
<accession>A0A7C3ZIE4</accession>
<evidence type="ECO:0000256" key="1">
    <source>
        <dbReference type="ARBA" id="ARBA00007874"/>
    </source>
</evidence>
<dbReference type="GO" id="GO:0022900">
    <property type="term" value="P:electron transport chain"/>
    <property type="evidence" value="ECO:0007669"/>
    <property type="project" value="InterPro"/>
</dbReference>
<keyword evidence="3" id="KW-0001">2Fe-2S</keyword>
<dbReference type="NCBIfam" id="TIGR02008">
    <property type="entry name" value="fdx_plant"/>
    <property type="match status" value="1"/>
</dbReference>
<dbReference type="GO" id="GO:0051537">
    <property type="term" value="F:2 iron, 2 sulfur cluster binding"/>
    <property type="evidence" value="ECO:0007669"/>
    <property type="project" value="UniProtKB-KW"/>
</dbReference>
<dbReference type="AlphaFoldDB" id="A0A7C3ZIE4"/>
<evidence type="ECO:0000256" key="5">
    <source>
        <dbReference type="ARBA" id="ARBA00022982"/>
    </source>
</evidence>
<dbReference type="EMBL" id="DSPX01000043">
    <property type="protein sequence ID" value="HGF99942.1"/>
    <property type="molecule type" value="Genomic_DNA"/>
</dbReference>
<keyword evidence="2" id="KW-0813">Transport</keyword>
<dbReference type="PANTHER" id="PTHR43112">
    <property type="entry name" value="FERREDOXIN"/>
    <property type="match status" value="1"/>
</dbReference>
<comment type="cofactor">
    <cofactor evidence="8">
        <name>[2Fe-2S] cluster</name>
        <dbReference type="ChEBI" id="CHEBI:190135"/>
    </cofactor>
</comment>
<dbReference type="InterPro" id="IPR001041">
    <property type="entry name" value="2Fe-2S_ferredoxin-type"/>
</dbReference>
<feature type="domain" description="2Fe-2S ferredoxin-type" evidence="9">
    <location>
        <begin position="5"/>
        <end position="96"/>
    </location>
</feature>
<evidence type="ECO:0000256" key="6">
    <source>
        <dbReference type="ARBA" id="ARBA00023004"/>
    </source>
</evidence>
<comment type="similarity">
    <text evidence="1">Belongs to the 2Fe2S plant-type ferredoxin family.</text>
</comment>
<evidence type="ECO:0000256" key="4">
    <source>
        <dbReference type="ARBA" id="ARBA00022723"/>
    </source>
</evidence>
<keyword evidence="6" id="KW-0408">Iron</keyword>
<dbReference type="GO" id="GO:0046872">
    <property type="term" value="F:metal ion binding"/>
    <property type="evidence" value="ECO:0007669"/>
    <property type="project" value="UniProtKB-KW"/>
</dbReference>
<dbReference type="PROSITE" id="PS00197">
    <property type="entry name" value="2FE2S_FER_1"/>
    <property type="match status" value="1"/>
</dbReference>
<name>A0A7C3ZIE4_9CYAN</name>
<keyword evidence="7" id="KW-0411">Iron-sulfur</keyword>
<reference evidence="10" key="1">
    <citation type="journal article" date="2020" name="mSystems">
        <title>Genome- and Community-Level Interaction Insights into Carbon Utilization and Element Cycling Functions of Hydrothermarchaeota in Hydrothermal Sediment.</title>
        <authorList>
            <person name="Zhou Z."/>
            <person name="Liu Y."/>
            <person name="Xu W."/>
            <person name="Pan J."/>
            <person name="Luo Z.H."/>
            <person name="Li M."/>
        </authorList>
    </citation>
    <scope>NUCLEOTIDE SEQUENCE [LARGE SCALE GENOMIC DNA]</scope>
    <source>
        <strain evidence="10">SpSt-374</strain>
    </source>
</reference>
<evidence type="ECO:0000256" key="8">
    <source>
        <dbReference type="ARBA" id="ARBA00034078"/>
    </source>
</evidence>
<dbReference type="SUPFAM" id="SSF54292">
    <property type="entry name" value="2Fe-2S ferredoxin-like"/>
    <property type="match status" value="1"/>
</dbReference>
<evidence type="ECO:0000259" key="9">
    <source>
        <dbReference type="PROSITE" id="PS51085"/>
    </source>
</evidence>
<organism evidence="10">
    <name type="scientific">Planktothricoides sp. SpSt-374</name>
    <dbReference type="NCBI Taxonomy" id="2282167"/>
    <lineage>
        <taxon>Bacteria</taxon>
        <taxon>Bacillati</taxon>
        <taxon>Cyanobacteriota</taxon>
        <taxon>Cyanophyceae</taxon>
        <taxon>Oscillatoriophycideae</taxon>
        <taxon>Oscillatoriales</taxon>
        <taxon>Oscillatoriaceae</taxon>
        <taxon>Planktothricoides</taxon>
    </lineage>
</organism>
<evidence type="ECO:0000256" key="2">
    <source>
        <dbReference type="ARBA" id="ARBA00022448"/>
    </source>
</evidence>
<gene>
    <name evidence="10" type="ORF">ENR15_04580</name>
</gene>
<dbReference type="InterPro" id="IPR010241">
    <property type="entry name" value="Fd_pln"/>
</dbReference>
<dbReference type="PROSITE" id="PS51085">
    <property type="entry name" value="2FE2S_FER_2"/>
    <property type="match status" value="1"/>
</dbReference>
<comment type="caution">
    <text evidence="10">The sequence shown here is derived from an EMBL/GenBank/DDBJ whole genome shotgun (WGS) entry which is preliminary data.</text>
</comment>
<evidence type="ECO:0000256" key="3">
    <source>
        <dbReference type="ARBA" id="ARBA00022714"/>
    </source>
</evidence>
<dbReference type="InterPro" id="IPR036010">
    <property type="entry name" value="2Fe-2S_ferredoxin-like_sf"/>
</dbReference>
<keyword evidence="5" id="KW-0249">Electron transport</keyword>
<proteinExistence type="inferred from homology"/>
<dbReference type="InterPro" id="IPR012675">
    <property type="entry name" value="Beta-grasp_dom_sf"/>
</dbReference>
<dbReference type="GO" id="GO:0009055">
    <property type="term" value="F:electron transfer activity"/>
    <property type="evidence" value="ECO:0007669"/>
    <property type="project" value="InterPro"/>
</dbReference>
<dbReference type="InterPro" id="IPR006058">
    <property type="entry name" value="2Fe2S_fd_BS"/>
</dbReference>
<evidence type="ECO:0000313" key="10">
    <source>
        <dbReference type="EMBL" id="HGF99942.1"/>
    </source>
</evidence>
<sequence length="108" mass="11680">MAKTYTVEIHHQGTTHTLQVPEDKIILEAAVEAGLDLPSSCRAGVCTTCAAQIIGSGSVEQSDGMGLGPELQGEGYVLMCVAYPRSDLKLETEKEDAVYHRQFKSPDR</sequence>
<dbReference type="Gene3D" id="3.10.20.30">
    <property type="match status" value="1"/>
</dbReference>
<dbReference type="CDD" id="cd00207">
    <property type="entry name" value="fer2"/>
    <property type="match status" value="1"/>
</dbReference>
<dbReference type="PANTHER" id="PTHR43112:SF10">
    <property type="entry name" value="FERREDOXIN C 2, CHLOROPLASTIC"/>
    <property type="match status" value="1"/>
</dbReference>
<keyword evidence="4" id="KW-0479">Metal-binding</keyword>
<evidence type="ECO:0000256" key="7">
    <source>
        <dbReference type="ARBA" id="ARBA00023014"/>
    </source>
</evidence>